<organism evidence="2 3">
    <name type="scientific">Acer yangbiense</name>
    <dbReference type="NCBI Taxonomy" id="1000413"/>
    <lineage>
        <taxon>Eukaryota</taxon>
        <taxon>Viridiplantae</taxon>
        <taxon>Streptophyta</taxon>
        <taxon>Embryophyta</taxon>
        <taxon>Tracheophyta</taxon>
        <taxon>Spermatophyta</taxon>
        <taxon>Magnoliopsida</taxon>
        <taxon>eudicotyledons</taxon>
        <taxon>Gunneridae</taxon>
        <taxon>Pentapetalae</taxon>
        <taxon>rosids</taxon>
        <taxon>malvids</taxon>
        <taxon>Sapindales</taxon>
        <taxon>Sapindaceae</taxon>
        <taxon>Hippocastanoideae</taxon>
        <taxon>Acereae</taxon>
        <taxon>Acer</taxon>
    </lineage>
</organism>
<feature type="compositionally biased region" description="Basic and acidic residues" evidence="1">
    <location>
        <begin position="33"/>
        <end position="42"/>
    </location>
</feature>
<protein>
    <submittedName>
        <fullName evidence="2">Uncharacterized protein</fullName>
    </submittedName>
</protein>
<dbReference type="Proteomes" id="UP000323000">
    <property type="component" value="Chromosome 3"/>
</dbReference>
<keyword evidence="3" id="KW-1185">Reference proteome</keyword>
<dbReference type="Gene3D" id="1.20.58.130">
    <property type="match status" value="1"/>
</dbReference>
<accession>A0A5C7IC88</accession>
<reference evidence="3" key="1">
    <citation type="journal article" date="2019" name="Gigascience">
        <title>De novo genome assembly of the endangered Acer yangbiense, a plant species with extremely small populations endemic to Yunnan Province, China.</title>
        <authorList>
            <person name="Yang J."/>
            <person name="Wariss H.M."/>
            <person name="Tao L."/>
            <person name="Zhang R."/>
            <person name="Yun Q."/>
            <person name="Hollingsworth P."/>
            <person name="Dao Z."/>
            <person name="Luo G."/>
            <person name="Guo H."/>
            <person name="Ma Y."/>
            <person name="Sun W."/>
        </authorList>
    </citation>
    <scope>NUCLEOTIDE SEQUENCE [LARGE SCALE GENOMIC DNA]</scope>
    <source>
        <strain evidence="3">cv. Malutang</strain>
    </source>
</reference>
<name>A0A5C7IC88_9ROSI</name>
<dbReference type="OrthoDB" id="1939000at2759"/>
<dbReference type="EMBL" id="VAHF01000003">
    <property type="protein sequence ID" value="TXG66412.1"/>
    <property type="molecule type" value="Genomic_DNA"/>
</dbReference>
<feature type="region of interest" description="Disordered" evidence="1">
    <location>
        <begin position="1"/>
        <end position="42"/>
    </location>
</feature>
<feature type="compositionally biased region" description="Basic and acidic residues" evidence="1">
    <location>
        <begin position="7"/>
        <end position="23"/>
    </location>
</feature>
<dbReference type="AlphaFoldDB" id="A0A5C7IC88"/>
<evidence type="ECO:0000313" key="2">
    <source>
        <dbReference type="EMBL" id="TXG66412.1"/>
    </source>
</evidence>
<comment type="caution">
    <text evidence="2">The sequence shown here is derived from an EMBL/GenBank/DDBJ whole genome shotgun (WGS) entry which is preliminary data.</text>
</comment>
<feature type="compositionally biased region" description="Basic and acidic residues" evidence="1">
    <location>
        <begin position="202"/>
        <end position="216"/>
    </location>
</feature>
<evidence type="ECO:0000313" key="3">
    <source>
        <dbReference type="Proteomes" id="UP000323000"/>
    </source>
</evidence>
<evidence type="ECO:0000256" key="1">
    <source>
        <dbReference type="SAM" id="MobiDB-lite"/>
    </source>
</evidence>
<feature type="region of interest" description="Disordered" evidence="1">
    <location>
        <begin position="174"/>
        <end position="217"/>
    </location>
</feature>
<gene>
    <name evidence="2" type="ORF">EZV62_007687</name>
</gene>
<feature type="compositionally biased region" description="Basic and acidic residues" evidence="1">
    <location>
        <begin position="174"/>
        <end position="194"/>
    </location>
</feature>
<proteinExistence type="predicted"/>
<sequence>MASDSEVAARVDEQTRCRGEQRTHTKRSKSKGPRLDDLKTDYGEITQATKSMIREFQKGFKEDLCFLTQEVRNLRTFVEHELRAVRAEVEEVHTEWASYRNSPSVSLGATTSTNTIQIPKPSTYSGNHKAMEVENFLFSLEQYFEAKGNVQDLDTAIAVAESLADYTQLKERKDIHEKSGADKSKDHNHKDKGCSKSPNSDNQRDKPNEGKPEAIKLKVHASYIMGHIGFKTVQNGRRSMP</sequence>